<feature type="domain" description="Reverse transcriptase" evidence="1">
    <location>
        <begin position="477"/>
        <end position="732"/>
    </location>
</feature>
<evidence type="ECO:0000259" key="1">
    <source>
        <dbReference type="PROSITE" id="PS50878"/>
    </source>
</evidence>
<proteinExistence type="predicted"/>
<dbReference type="InterPro" id="IPR005135">
    <property type="entry name" value="Endo/exonuclease/phosphatase"/>
</dbReference>
<gene>
    <name evidence="2" type="ORF">OSB04_012135</name>
</gene>
<dbReference type="EMBL" id="JARYMX010000003">
    <property type="protein sequence ID" value="KAJ9557521.1"/>
    <property type="molecule type" value="Genomic_DNA"/>
</dbReference>
<organism evidence="2 3">
    <name type="scientific">Centaurea solstitialis</name>
    <name type="common">yellow star-thistle</name>
    <dbReference type="NCBI Taxonomy" id="347529"/>
    <lineage>
        <taxon>Eukaryota</taxon>
        <taxon>Viridiplantae</taxon>
        <taxon>Streptophyta</taxon>
        <taxon>Embryophyta</taxon>
        <taxon>Tracheophyta</taxon>
        <taxon>Spermatophyta</taxon>
        <taxon>Magnoliopsida</taxon>
        <taxon>eudicotyledons</taxon>
        <taxon>Gunneridae</taxon>
        <taxon>Pentapetalae</taxon>
        <taxon>asterids</taxon>
        <taxon>campanulids</taxon>
        <taxon>Asterales</taxon>
        <taxon>Asteraceae</taxon>
        <taxon>Carduoideae</taxon>
        <taxon>Cardueae</taxon>
        <taxon>Centaureinae</taxon>
        <taxon>Centaurea</taxon>
    </lineage>
</organism>
<sequence>MNGMGKESKRKWVKDLAGEKKVGFLCLQETKLSIVQDWQVKSVWGRNSMDYVALESEGNSTGIITVWDNSLFRALDTSKHVGFVAVLGMWLGNNTKLGVINVYAPQSTSSKKLLWDSIMNMIQSDGEAAWVVCGDFNEVRAANERKGSRFDTLGARYFNNFIFSAGLSDLRLGGRSFTWMNSSCSKLSKLDRFLVSSRLIDSWSLSSSLALPRLLSDHCPIFLDTGSDDFGPSPFKFFNSWLADSELGALVINKWGDALPEFEVFSKVERLSRKLRHLKSTIKEWAGTKRKAKDEAIGALKQKIAALDLLAEVGIIDESRINEKATLMTKVEDLVSDKLRDLKQKAKINWLSERDENSRFFHGIVNNRVKNFRIHGLNCNGSWVSEPAKIKDAALAFFKSKFEENHPIRPTLTSSLFKKISDTQRAWLERPFTEEEVKAAMWSCGNNKAPGPDGFTFEFIRKFWDVIGSDFVDAVKFFESNCQINPGSNSSFITLVPKVKDPLSLVDYCLINLIGCVCKVISKALAERIKGVMNTVISNTQTAFIKGRSILDGPLLVNEIIDWAKRKRNKLLIFKVDFAKAFDSLNWNFLDNVSVLINGSPTKEFRLGKGVRQGDPLAPFLFILAAEGLSVALREAHRNNIFKGIRFDNSEEDVSLFQFADDAIFMGEWNLENARNLIRILKCFEICSGLKINLSKSRVTGVAVSNEEITRMARKLRCKEEKLPFIYLGIPVGGRMNVAANWQPLIDKFKARVSLWKAKSLSIGKRLCLCKSVLGCLGSYYFSLFKAPKKALNILESLRLRFFWGGTADLKRINWVSWNNTIRDKRCGELGIGSLRAFNLAMLAKWWWRERTEMDANWKDMLFKCDAVPTTERGPRCTRAVWNKIRGIEKDLGDLGINLHRLMTRNNDGSGWVWDLESNHQYSVSSLRKLIDIVSLPISDLETDWCNWIPSKVNILLWQVFLNRLATIDNLARRGVETNLVDCQMCLSAAESSDHLFVYCSTTKVVCAHFSEVGGLVAGEYRICTRYLVEVGTKCIR</sequence>
<comment type="caution">
    <text evidence="2">The sequence shown here is derived from an EMBL/GenBank/DDBJ whole genome shotgun (WGS) entry which is preliminary data.</text>
</comment>
<dbReference type="CDD" id="cd01650">
    <property type="entry name" value="RT_nLTR_like"/>
    <property type="match status" value="1"/>
</dbReference>
<name>A0AA38TNV8_9ASTR</name>
<dbReference type="Pfam" id="PF00078">
    <property type="entry name" value="RVT_1"/>
    <property type="match status" value="1"/>
</dbReference>
<protein>
    <recommendedName>
        <fullName evidence="1">Reverse transcriptase domain-containing protein</fullName>
    </recommendedName>
</protein>
<dbReference type="AlphaFoldDB" id="A0AA38TNV8"/>
<evidence type="ECO:0000313" key="3">
    <source>
        <dbReference type="Proteomes" id="UP001172457"/>
    </source>
</evidence>
<dbReference type="PROSITE" id="PS50878">
    <property type="entry name" value="RT_POL"/>
    <property type="match status" value="1"/>
</dbReference>
<dbReference type="InterPro" id="IPR036691">
    <property type="entry name" value="Endo/exonu/phosph_ase_sf"/>
</dbReference>
<dbReference type="PANTHER" id="PTHR33116">
    <property type="entry name" value="REVERSE TRANSCRIPTASE ZINC-BINDING DOMAIN-CONTAINING PROTEIN-RELATED-RELATED"/>
    <property type="match status" value="1"/>
</dbReference>
<dbReference type="Pfam" id="PF03372">
    <property type="entry name" value="Exo_endo_phos"/>
    <property type="match status" value="1"/>
</dbReference>
<dbReference type="PANTHER" id="PTHR33116:SF77">
    <property type="entry name" value="RNA-DIRECTED DNA POLYMERASE"/>
    <property type="match status" value="1"/>
</dbReference>
<dbReference type="InterPro" id="IPR026960">
    <property type="entry name" value="RVT-Znf"/>
</dbReference>
<dbReference type="Pfam" id="PF13966">
    <property type="entry name" value="zf-RVT"/>
    <property type="match status" value="1"/>
</dbReference>
<keyword evidence="3" id="KW-1185">Reference proteome</keyword>
<dbReference type="InterPro" id="IPR000477">
    <property type="entry name" value="RT_dom"/>
</dbReference>
<dbReference type="Gene3D" id="3.60.10.10">
    <property type="entry name" value="Endonuclease/exonuclease/phosphatase"/>
    <property type="match status" value="1"/>
</dbReference>
<reference evidence="2" key="1">
    <citation type="submission" date="2023-03" db="EMBL/GenBank/DDBJ databases">
        <title>Chromosome-scale reference genome and RAD-based genetic map of yellow starthistle (Centaurea solstitialis) reveal putative structural variation and QTLs associated with invader traits.</title>
        <authorList>
            <person name="Reatini B."/>
            <person name="Cang F.A."/>
            <person name="Jiang Q."/>
            <person name="Mckibben M.T.W."/>
            <person name="Barker M.S."/>
            <person name="Rieseberg L.H."/>
            <person name="Dlugosch K.M."/>
        </authorList>
    </citation>
    <scope>NUCLEOTIDE SEQUENCE</scope>
    <source>
        <strain evidence="2">CAN-66</strain>
        <tissue evidence="2">Leaf</tissue>
    </source>
</reference>
<dbReference type="GO" id="GO:0003824">
    <property type="term" value="F:catalytic activity"/>
    <property type="evidence" value="ECO:0007669"/>
    <property type="project" value="InterPro"/>
</dbReference>
<evidence type="ECO:0000313" key="2">
    <source>
        <dbReference type="EMBL" id="KAJ9557521.1"/>
    </source>
</evidence>
<dbReference type="SUPFAM" id="SSF56219">
    <property type="entry name" value="DNase I-like"/>
    <property type="match status" value="1"/>
</dbReference>
<dbReference type="Proteomes" id="UP001172457">
    <property type="component" value="Chromosome 3"/>
</dbReference>
<accession>A0AA38TNV8</accession>